<evidence type="ECO:0000313" key="2">
    <source>
        <dbReference type="Proteomes" id="UP000030746"/>
    </source>
</evidence>
<accession>V4BHQ5</accession>
<dbReference type="OrthoDB" id="10070415at2759"/>
<evidence type="ECO:0000313" key="1">
    <source>
        <dbReference type="EMBL" id="ESP05387.1"/>
    </source>
</evidence>
<organism evidence="1 2">
    <name type="scientific">Lottia gigantea</name>
    <name type="common">Giant owl limpet</name>
    <dbReference type="NCBI Taxonomy" id="225164"/>
    <lineage>
        <taxon>Eukaryota</taxon>
        <taxon>Metazoa</taxon>
        <taxon>Spiralia</taxon>
        <taxon>Lophotrochozoa</taxon>
        <taxon>Mollusca</taxon>
        <taxon>Gastropoda</taxon>
        <taxon>Patellogastropoda</taxon>
        <taxon>Lottioidea</taxon>
        <taxon>Lottiidae</taxon>
        <taxon>Lottia</taxon>
    </lineage>
</organism>
<dbReference type="KEGG" id="lgi:LOTGIDRAFT_102725"/>
<dbReference type="EMBL" id="KB199650">
    <property type="protein sequence ID" value="ESP05387.1"/>
    <property type="molecule type" value="Genomic_DNA"/>
</dbReference>
<keyword evidence="2" id="KW-1185">Reference proteome</keyword>
<dbReference type="Proteomes" id="UP000030746">
    <property type="component" value="Unassembled WGS sequence"/>
</dbReference>
<name>V4BHQ5_LOTGI</name>
<reference evidence="1 2" key="1">
    <citation type="journal article" date="2013" name="Nature">
        <title>Insights into bilaterian evolution from three spiralian genomes.</title>
        <authorList>
            <person name="Simakov O."/>
            <person name="Marletaz F."/>
            <person name="Cho S.J."/>
            <person name="Edsinger-Gonzales E."/>
            <person name="Havlak P."/>
            <person name="Hellsten U."/>
            <person name="Kuo D.H."/>
            <person name="Larsson T."/>
            <person name="Lv J."/>
            <person name="Arendt D."/>
            <person name="Savage R."/>
            <person name="Osoegawa K."/>
            <person name="de Jong P."/>
            <person name="Grimwood J."/>
            <person name="Chapman J.A."/>
            <person name="Shapiro H."/>
            <person name="Aerts A."/>
            <person name="Otillar R.P."/>
            <person name="Terry A.Y."/>
            <person name="Boore J.L."/>
            <person name="Grigoriev I.V."/>
            <person name="Lindberg D.R."/>
            <person name="Seaver E.C."/>
            <person name="Weisblat D.A."/>
            <person name="Putnam N.H."/>
            <person name="Rokhsar D.S."/>
        </authorList>
    </citation>
    <scope>NUCLEOTIDE SEQUENCE [LARGE SCALE GENOMIC DNA]</scope>
</reference>
<dbReference type="GeneID" id="20229644"/>
<dbReference type="CTD" id="20229644"/>
<dbReference type="HOGENOM" id="CLU_118269_0_1_1"/>
<sequence>MKPGTSPGPDEMGIDLLRSCPEILSSTLGLLFNEIFESGSYPTMWTKALIVPLLKKGSKAVPNSYRGISLLDCLGKLYSTILNEHLKRIVRFE</sequence>
<evidence type="ECO:0008006" key="3">
    <source>
        <dbReference type="Google" id="ProtNLM"/>
    </source>
</evidence>
<gene>
    <name evidence="1" type="ORF">LOTGIDRAFT_102725</name>
</gene>
<dbReference type="PANTHER" id="PTHR19446">
    <property type="entry name" value="REVERSE TRANSCRIPTASES"/>
    <property type="match status" value="1"/>
</dbReference>
<protein>
    <recommendedName>
        <fullName evidence="3">Reverse transcriptase domain-containing protein</fullName>
    </recommendedName>
</protein>
<dbReference type="AlphaFoldDB" id="V4BHQ5"/>
<dbReference type="STRING" id="225164.V4BHQ5"/>
<dbReference type="RefSeq" id="XP_009043932.1">
    <property type="nucleotide sequence ID" value="XM_009045684.1"/>
</dbReference>
<dbReference type="OMA" id="QWTRATI"/>
<proteinExistence type="predicted"/>